<evidence type="ECO:0000256" key="1">
    <source>
        <dbReference type="ARBA" id="ARBA00004141"/>
    </source>
</evidence>
<feature type="transmembrane region" description="Helical" evidence="6">
    <location>
        <begin position="196"/>
        <end position="219"/>
    </location>
</feature>
<dbReference type="GO" id="GO:0016020">
    <property type="term" value="C:membrane"/>
    <property type="evidence" value="ECO:0007669"/>
    <property type="project" value="UniProtKB-SubCell"/>
</dbReference>
<keyword evidence="3 6" id="KW-0812">Transmembrane</keyword>
<dbReference type="Pfam" id="PF04610">
    <property type="entry name" value="TrbL"/>
    <property type="match status" value="1"/>
</dbReference>
<proteinExistence type="inferred from homology"/>
<reference evidence="7 8" key="1">
    <citation type="submission" date="2020-02" db="EMBL/GenBank/DDBJ databases">
        <authorList>
            <person name="Chen W.-M."/>
        </authorList>
    </citation>
    <scope>NUCLEOTIDE SEQUENCE [LARGE SCALE GENOMIC DNA]</scope>
    <source>
        <strain evidence="7 8">KMS-5</strain>
    </source>
</reference>
<feature type="transmembrane region" description="Helical" evidence="6">
    <location>
        <begin position="166"/>
        <end position="184"/>
    </location>
</feature>
<organism evidence="7 8">
    <name type="scientific">Tabrizicola oligotrophica</name>
    <dbReference type="NCBI Taxonomy" id="2710650"/>
    <lineage>
        <taxon>Bacteria</taxon>
        <taxon>Pseudomonadati</taxon>
        <taxon>Pseudomonadota</taxon>
        <taxon>Alphaproteobacteria</taxon>
        <taxon>Rhodobacterales</taxon>
        <taxon>Paracoccaceae</taxon>
        <taxon>Tabrizicola</taxon>
    </lineage>
</organism>
<name>A0A6M0QWZ7_9RHOB</name>
<comment type="caution">
    <text evidence="7">The sequence shown here is derived from an EMBL/GenBank/DDBJ whole genome shotgun (WGS) entry which is preliminary data.</text>
</comment>
<keyword evidence="4 6" id="KW-1133">Transmembrane helix</keyword>
<dbReference type="RefSeq" id="WP_164627957.1">
    <property type="nucleotide sequence ID" value="NZ_JAAIVJ010000018.1"/>
</dbReference>
<dbReference type="InterPro" id="IPR007688">
    <property type="entry name" value="Conjugal_tfr_TrbL/VirB6"/>
</dbReference>
<dbReference type="AlphaFoldDB" id="A0A6M0QWZ7"/>
<evidence type="ECO:0000256" key="6">
    <source>
        <dbReference type="SAM" id="Phobius"/>
    </source>
</evidence>
<evidence type="ECO:0000313" key="7">
    <source>
        <dbReference type="EMBL" id="NEY92018.1"/>
    </source>
</evidence>
<comment type="similarity">
    <text evidence="2">Belongs to the TrbL/VirB6 family.</text>
</comment>
<evidence type="ECO:0000313" key="8">
    <source>
        <dbReference type="Proteomes" id="UP000477782"/>
    </source>
</evidence>
<protein>
    <submittedName>
        <fullName evidence="7">Type IV secretion system protein</fullName>
    </submittedName>
</protein>
<accession>A0A6M0QWZ7</accession>
<comment type="subcellular location">
    <subcellularLocation>
        <location evidence="1">Membrane</location>
        <topology evidence="1">Multi-pass membrane protein</topology>
    </subcellularLocation>
</comment>
<dbReference type="EMBL" id="JAAIVJ010000018">
    <property type="protein sequence ID" value="NEY92018.1"/>
    <property type="molecule type" value="Genomic_DNA"/>
</dbReference>
<keyword evidence="8" id="KW-1185">Reference proteome</keyword>
<feature type="transmembrane region" description="Helical" evidence="6">
    <location>
        <begin position="231"/>
        <end position="249"/>
    </location>
</feature>
<evidence type="ECO:0000256" key="5">
    <source>
        <dbReference type="ARBA" id="ARBA00023136"/>
    </source>
</evidence>
<feature type="transmembrane region" description="Helical" evidence="6">
    <location>
        <begin position="97"/>
        <end position="116"/>
    </location>
</feature>
<feature type="transmembrane region" description="Helical" evidence="6">
    <location>
        <begin position="137"/>
        <end position="160"/>
    </location>
</feature>
<evidence type="ECO:0000256" key="3">
    <source>
        <dbReference type="ARBA" id="ARBA00022692"/>
    </source>
</evidence>
<gene>
    <name evidence="7" type="ORF">G4Z14_17140</name>
</gene>
<feature type="transmembrane region" description="Helical" evidence="6">
    <location>
        <begin position="33"/>
        <end position="54"/>
    </location>
</feature>
<feature type="transmembrane region" description="Helical" evidence="6">
    <location>
        <begin position="66"/>
        <end position="85"/>
    </location>
</feature>
<dbReference type="Proteomes" id="UP000477782">
    <property type="component" value="Unassembled WGS sequence"/>
</dbReference>
<sequence length="334" mass="35437">MDLVSTMLGQLDTAILATGQTFFETTARSLGPLFTAFLTLLLVLVGINSALNVYRISMRDAVQLSMRIVLVLMFGLSWANFSTLYDAFSTASGNLALSFFGVTGHGLAGGTAYQAMDGFSDQMATTVDAVSEAQGSIMRGVISAMLYAVLALLMAAYILIVAFAKIMIAFLLGVAPLAILVTIFEKSKNLFEAWLSALIGYLLYPIAAAAIIGTVITVADKNFTAASEVDNIGAILGFLVMCFVGFFALRTIPQAVANITGQVNLANLAPQALRVVGKPLVKASEVASPRLREFGSGFRHGMTSGLAERDRDRSYADLGRAARAKLAAFAKARD</sequence>
<keyword evidence="5 6" id="KW-0472">Membrane</keyword>
<evidence type="ECO:0000256" key="2">
    <source>
        <dbReference type="ARBA" id="ARBA00007802"/>
    </source>
</evidence>
<evidence type="ECO:0000256" key="4">
    <source>
        <dbReference type="ARBA" id="ARBA00022989"/>
    </source>
</evidence>
<dbReference type="GO" id="GO:0030255">
    <property type="term" value="P:protein secretion by the type IV secretion system"/>
    <property type="evidence" value="ECO:0007669"/>
    <property type="project" value="InterPro"/>
</dbReference>